<reference evidence="2 3" key="1">
    <citation type="submission" date="2020-08" db="EMBL/GenBank/DDBJ databases">
        <title>Genome sequence of Rhodobacteraceae bacterium Lw-13e.</title>
        <authorList>
            <person name="Poehlein A."/>
            <person name="Wolter L."/>
            <person name="Daniel R."/>
            <person name="Brinkhoff T."/>
        </authorList>
    </citation>
    <scope>NUCLEOTIDE SEQUENCE [LARGE SCALE GENOMIC DNA]</scope>
    <source>
        <strain evidence="2 3">Lw-13e</strain>
    </source>
</reference>
<keyword evidence="3" id="KW-1185">Reference proteome</keyword>
<accession>A0A418SJ10</accession>
<evidence type="ECO:0000313" key="3">
    <source>
        <dbReference type="Proteomes" id="UP000283786"/>
    </source>
</evidence>
<proteinExistence type="predicted"/>
<protein>
    <recommendedName>
        <fullName evidence="4">Transposase/IS protein</fullName>
    </recommendedName>
</protein>
<dbReference type="KEGG" id="palw:PSAL_032700"/>
<evidence type="ECO:0000313" key="2">
    <source>
        <dbReference type="EMBL" id="QPM92007.1"/>
    </source>
</evidence>
<evidence type="ECO:0008006" key="4">
    <source>
        <dbReference type="Google" id="ProtNLM"/>
    </source>
</evidence>
<sequence length="199" mass="21845">MTRWSDGVVLNRRRDSRGTMATSLAVSFRQARACNPLCVIPQRRQSYILCGKHSPHRATITGGKHPSDSPLGCVSKKFHAELRCENLVRCHVMASQDCGNSASKTLGAYCFRKTFFFPSRPPLPKGTAEHARSSCTPYSPPCCLSDAAGMAPSCTGLEHATRLTHRCHILETGNDSYRFKASSETAKKKRKDTAPLTTS</sequence>
<dbReference type="AlphaFoldDB" id="A0A418SJ10"/>
<organism evidence="2 3">
    <name type="scientific">Pseudooceanicola algae</name>
    <dbReference type="NCBI Taxonomy" id="1537215"/>
    <lineage>
        <taxon>Bacteria</taxon>
        <taxon>Pseudomonadati</taxon>
        <taxon>Pseudomonadota</taxon>
        <taxon>Alphaproteobacteria</taxon>
        <taxon>Rhodobacterales</taxon>
        <taxon>Paracoccaceae</taxon>
        <taxon>Pseudooceanicola</taxon>
    </lineage>
</organism>
<evidence type="ECO:0000256" key="1">
    <source>
        <dbReference type="SAM" id="MobiDB-lite"/>
    </source>
</evidence>
<dbReference type="EMBL" id="CP060436">
    <property type="protein sequence ID" value="QPM92007.1"/>
    <property type="molecule type" value="Genomic_DNA"/>
</dbReference>
<feature type="region of interest" description="Disordered" evidence="1">
    <location>
        <begin position="180"/>
        <end position="199"/>
    </location>
</feature>
<name>A0A418SJ10_9RHOB</name>
<gene>
    <name evidence="2" type="ORF">PSAL_032700</name>
</gene>
<dbReference type="Proteomes" id="UP000283786">
    <property type="component" value="Chromosome"/>
</dbReference>